<name>A0A1I7WX95_HETBA</name>
<reference evidence="22" key="1">
    <citation type="submission" date="2016-11" db="UniProtKB">
        <authorList>
            <consortium name="WormBaseParasite"/>
        </authorList>
    </citation>
    <scope>IDENTIFICATION</scope>
</reference>
<dbReference type="InterPro" id="IPR006845">
    <property type="entry name" value="Pex_N"/>
</dbReference>
<evidence type="ECO:0000256" key="8">
    <source>
        <dbReference type="ARBA" id="ARBA00022741"/>
    </source>
</evidence>
<comment type="similarity">
    <text evidence="3">Belongs to the pex2/pex10/pex12 family.</text>
</comment>
<dbReference type="GO" id="GO:0070183">
    <property type="term" value="P:mitochondrial tryptophanyl-tRNA aminoacylation"/>
    <property type="evidence" value="ECO:0007669"/>
    <property type="project" value="TreeGrafter"/>
</dbReference>
<dbReference type="Pfam" id="PF00579">
    <property type="entry name" value="tRNA-synt_1b"/>
    <property type="match status" value="2"/>
</dbReference>
<keyword evidence="21" id="KW-1185">Reference proteome</keyword>
<evidence type="ECO:0000256" key="7">
    <source>
        <dbReference type="ARBA" id="ARBA00022723"/>
    </source>
</evidence>
<evidence type="ECO:0000256" key="2">
    <source>
        <dbReference type="ARBA" id="ARBA00004906"/>
    </source>
</evidence>
<keyword evidence="10" id="KW-0862">Zinc</keyword>
<dbReference type="Proteomes" id="UP000095283">
    <property type="component" value="Unplaced"/>
</dbReference>
<dbReference type="Pfam" id="PF04757">
    <property type="entry name" value="Pex2_Pex12"/>
    <property type="match status" value="1"/>
</dbReference>
<evidence type="ECO:0000256" key="15">
    <source>
        <dbReference type="ARBA" id="ARBA00023136"/>
    </source>
</evidence>
<dbReference type="WBParaSite" id="Hba_09803">
    <property type="protein sequence ID" value="Hba_09803"/>
    <property type="gene ID" value="Hba_09803"/>
</dbReference>
<comment type="pathway">
    <text evidence="2">Protein modification; protein ubiquitination.</text>
</comment>
<keyword evidence="5 18" id="KW-0436">Ligase</keyword>
<evidence type="ECO:0000256" key="6">
    <source>
        <dbReference type="ARBA" id="ARBA00022692"/>
    </source>
</evidence>
<comment type="similarity">
    <text evidence="18">Belongs to the class-I aminoacyl-tRNA synthetase family.</text>
</comment>
<keyword evidence="16" id="KW-0576">Peroxisome</keyword>
<dbReference type="GO" id="GO:0005778">
    <property type="term" value="C:peroxisomal membrane"/>
    <property type="evidence" value="ECO:0007669"/>
    <property type="project" value="UniProtKB-SubCell"/>
</dbReference>
<keyword evidence="12 18" id="KW-0648">Protein biosynthesis</keyword>
<protein>
    <submittedName>
        <fullName evidence="22">Pex2_Pex12 domain-containing protein</fullName>
    </submittedName>
</protein>
<comment type="subcellular location">
    <subcellularLocation>
        <location evidence="1">Peroxisome membrane</location>
        <topology evidence="1">Multi-pass membrane protein</topology>
    </subcellularLocation>
</comment>
<evidence type="ECO:0000256" key="3">
    <source>
        <dbReference type="ARBA" id="ARBA00008704"/>
    </source>
</evidence>
<sequence length="457" mass="52490">MQAYVAEIGEIVRAQRRDEEELDEIRERISRVSFYLMVRNDLYFRRSSLFLLEYMIALQNEFITVKIYLNAAIKANVNLPSFLFQRAQKKLSHPSTLSFLGICLKNNNKARKTFQSIIDWIRSVAIPQLYRLHLAVFYIFGAYYNISRRAVGIRFLSLNAQTDIKALKVYRVFRIRGSVVLFVSSVVVHLLLPVVIYFVGRVFRCLKDMVSYRFTCTVIFIQSLPPATKMILSVVNQHAISVGPKPAEQMRYDTRRMLVGLLACGVDPSRTLLFRQSDVSQVAQLSWILGSLQTVTKLQRMPQYKEKAARFTKGEVPVGLLTYPLLQAADVLLYKVTRSVSARIRSLRQPLKKMSKSEPSDRSRINIIDSREEIRTKCRKAVSDSDGLVKYEPENRPAVSNLLAAIFISSTVAISQRLVWNSNFYFHVDDMIFENGKVARQLAEKNMEDVLRIVGFS</sequence>
<dbReference type="GO" id="GO:0004830">
    <property type="term" value="F:tryptophan-tRNA ligase activity"/>
    <property type="evidence" value="ECO:0007669"/>
    <property type="project" value="TreeGrafter"/>
</dbReference>
<feature type="domain" description="Pex N-terminal" evidence="20">
    <location>
        <begin position="102"/>
        <end position="194"/>
    </location>
</feature>
<evidence type="ECO:0000256" key="10">
    <source>
        <dbReference type="ARBA" id="ARBA00022833"/>
    </source>
</evidence>
<keyword evidence="17 18" id="KW-0030">Aminoacyl-tRNA synthetase</keyword>
<dbReference type="InterPro" id="IPR002305">
    <property type="entry name" value="aa-tRNA-synth_Ic"/>
</dbReference>
<evidence type="ECO:0000256" key="1">
    <source>
        <dbReference type="ARBA" id="ARBA00004585"/>
    </source>
</evidence>
<evidence type="ECO:0000256" key="13">
    <source>
        <dbReference type="ARBA" id="ARBA00022927"/>
    </source>
</evidence>
<evidence type="ECO:0000259" key="20">
    <source>
        <dbReference type="Pfam" id="PF04757"/>
    </source>
</evidence>
<dbReference type="InterPro" id="IPR014729">
    <property type="entry name" value="Rossmann-like_a/b/a_fold"/>
</dbReference>
<keyword evidence="9" id="KW-0863">Zinc-finger</keyword>
<dbReference type="Gene3D" id="3.40.50.620">
    <property type="entry name" value="HUPs"/>
    <property type="match status" value="1"/>
</dbReference>
<dbReference type="GO" id="GO:0005524">
    <property type="term" value="F:ATP binding"/>
    <property type="evidence" value="ECO:0007669"/>
    <property type="project" value="UniProtKB-KW"/>
</dbReference>
<dbReference type="GO" id="GO:0015031">
    <property type="term" value="P:protein transport"/>
    <property type="evidence" value="ECO:0007669"/>
    <property type="project" value="UniProtKB-KW"/>
</dbReference>
<feature type="transmembrane region" description="Helical" evidence="19">
    <location>
        <begin position="179"/>
        <end position="200"/>
    </location>
</feature>
<keyword evidence="6 19" id="KW-0812">Transmembrane</keyword>
<proteinExistence type="inferred from homology"/>
<evidence type="ECO:0000256" key="14">
    <source>
        <dbReference type="ARBA" id="ARBA00022989"/>
    </source>
</evidence>
<keyword evidence="4" id="KW-0813">Transport</keyword>
<evidence type="ECO:0000256" key="19">
    <source>
        <dbReference type="SAM" id="Phobius"/>
    </source>
</evidence>
<evidence type="ECO:0000256" key="16">
    <source>
        <dbReference type="ARBA" id="ARBA00023140"/>
    </source>
</evidence>
<keyword evidence="8 18" id="KW-0547">Nucleotide-binding</keyword>
<evidence type="ECO:0000256" key="12">
    <source>
        <dbReference type="ARBA" id="ARBA00022917"/>
    </source>
</evidence>
<evidence type="ECO:0000313" key="22">
    <source>
        <dbReference type="WBParaSite" id="Hba_09803"/>
    </source>
</evidence>
<keyword evidence="11 18" id="KW-0067">ATP-binding</keyword>
<keyword evidence="7" id="KW-0479">Metal-binding</keyword>
<dbReference type="Gene3D" id="1.10.240.10">
    <property type="entry name" value="Tyrosyl-Transfer RNA Synthetase"/>
    <property type="match status" value="1"/>
</dbReference>
<organism evidence="21 22">
    <name type="scientific">Heterorhabditis bacteriophora</name>
    <name type="common">Entomopathogenic nematode worm</name>
    <dbReference type="NCBI Taxonomy" id="37862"/>
    <lineage>
        <taxon>Eukaryota</taxon>
        <taxon>Metazoa</taxon>
        <taxon>Ecdysozoa</taxon>
        <taxon>Nematoda</taxon>
        <taxon>Chromadorea</taxon>
        <taxon>Rhabditida</taxon>
        <taxon>Rhabditina</taxon>
        <taxon>Rhabditomorpha</taxon>
        <taxon>Strongyloidea</taxon>
        <taxon>Heterorhabditidae</taxon>
        <taxon>Heterorhabditis</taxon>
    </lineage>
</organism>
<evidence type="ECO:0000313" key="21">
    <source>
        <dbReference type="Proteomes" id="UP000095283"/>
    </source>
</evidence>
<dbReference type="GO" id="GO:0005759">
    <property type="term" value="C:mitochondrial matrix"/>
    <property type="evidence" value="ECO:0007669"/>
    <property type="project" value="TreeGrafter"/>
</dbReference>
<dbReference type="SUPFAM" id="SSF52374">
    <property type="entry name" value="Nucleotidylyl transferase"/>
    <property type="match status" value="1"/>
</dbReference>
<evidence type="ECO:0000256" key="11">
    <source>
        <dbReference type="ARBA" id="ARBA00022840"/>
    </source>
</evidence>
<evidence type="ECO:0000256" key="9">
    <source>
        <dbReference type="ARBA" id="ARBA00022771"/>
    </source>
</evidence>
<keyword evidence="13" id="KW-0653">Protein transport</keyword>
<keyword evidence="14 19" id="KW-1133">Transmembrane helix</keyword>
<dbReference type="InterPro" id="IPR050203">
    <property type="entry name" value="Trp-tRNA_synthetase"/>
</dbReference>
<dbReference type="PANTHER" id="PTHR43766:SF1">
    <property type="entry name" value="TRYPTOPHAN--TRNA LIGASE, MITOCHONDRIAL"/>
    <property type="match status" value="1"/>
</dbReference>
<evidence type="ECO:0000256" key="5">
    <source>
        <dbReference type="ARBA" id="ARBA00022598"/>
    </source>
</evidence>
<dbReference type="PANTHER" id="PTHR43766">
    <property type="entry name" value="TRYPTOPHAN--TRNA LIGASE, MITOCHONDRIAL"/>
    <property type="match status" value="1"/>
</dbReference>
<evidence type="ECO:0000256" key="17">
    <source>
        <dbReference type="ARBA" id="ARBA00023146"/>
    </source>
</evidence>
<evidence type="ECO:0000256" key="18">
    <source>
        <dbReference type="RuleBase" id="RU363036"/>
    </source>
</evidence>
<accession>A0A1I7WX95</accession>
<evidence type="ECO:0000256" key="4">
    <source>
        <dbReference type="ARBA" id="ARBA00022448"/>
    </source>
</evidence>
<keyword evidence="15 19" id="KW-0472">Membrane</keyword>
<dbReference type="GO" id="GO:0008270">
    <property type="term" value="F:zinc ion binding"/>
    <property type="evidence" value="ECO:0007669"/>
    <property type="project" value="UniProtKB-KW"/>
</dbReference>
<dbReference type="AlphaFoldDB" id="A0A1I7WX95"/>
<feature type="transmembrane region" description="Helical" evidence="19">
    <location>
        <begin position="129"/>
        <end position="146"/>
    </location>
</feature>